<dbReference type="InterPro" id="IPR027417">
    <property type="entry name" value="P-loop_NTPase"/>
</dbReference>
<dbReference type="AlphaFoldDB" id="A0A1D2MZ02"/>
<evidence type="ECO:0000256" key="1">
    <source>
        <dbReference type="ARBA" id="ARBA00010171"/>
    </source>
</evidence>
<evidence type="ECO:0000256" key="2">
    <source>
        <dbReference type="ARBA" id="ARBA00018687"/>
    </source>
</evidence>
<dbReference type="SUPFAM" id="SSF52540">
    <property type="entry name" value="P-loop containing nucleoside triphosphate hydrolases"/>
    <property type="match status" value="1"/>
</dbReference>
<gene>
    <name evidence="5" type="ORF">Ocin01_08804</name>
</gene>
<name>A0A1D2MZ02_ORCCI</name>
<protein>
    <recommendedName>
        <fullName evidence="2">Structural maintenance of chromosomes protein 5</fullName>
    </recommendedName>
</protein>
<dbReference type="GO" id="GO:0005634">
    <property type="term" value="C:nucleus"/>
    <property type="evidence" value="ECO:0007669"/>
    <property type="project" value="TreeGrafter"/>
</dbReference>
<dbReference type="Pfam" id="PF13476">
    <property type="entry name" value="AAA_23"/>
    <property type="match status" value="1"/>
</dbReference>
<keyword evidence="6" id="KW-1185">Reference proteome</keyword>
<keyword evidence="3" id="KW-0175">Coiled coil</keyword>
<proteinExistence type="inferred from homology"/>
<dbReference type="PANTHER" id="PTHR45916:SF1">
    <property type="entry name" value="STRUCTURAL MAINTENANCE OF CHROMOSOMES PROTEIN 5"/>
    <property type="match status" value="1"/>
</dbReference>
<dbReference type="InterPro" id="IPR038729">
    <property type="entry name" value="Rad50/SbcC_AAA"/>
</dbReference>
<dbReference type="OrthoDB" id="10254973at2759"/>
<dbReference type="EMBL" id="LJIJ01000399">
    <property type="protein sequence ID" value="ODM97875.1"/>
    <property type="molecule type" value="Genomic_DNA"/>
</dbReference>
<evidence type="ECO:0000256" key="3">
    <source>
        <dbReference type="ARBA" id="ARBA00023054"/>
    </source>
</evidence>
<evidence type="ECO:0000313" key="5">
    <source>
        <dbReference type="EMBL" id="ODM97875.1"/>
    </source>
</evidence>
<dbReference type="Proteomes" id="UP000094527">
    <property type="component" value="Unassembled WGS sequence"/>
</dbReference>
<dbReference type="PANTHER" id="PTHR45916">
    <property type="entry name" value="STRUCTURAL MAINTENANCE OF CHROMOSOMES PROTEIN 5"/>
    <property type="match status" value="1"/>
</dbReference>
<dbReference type="STRING" id="48709.A0A1D2MZ02"/>
<sequence length="100" mass="10580">MVHFDPSAVKALIGGQPPYAGCKGSVVRLRVTDFMTYHSAELRSGAHVNLILGPNGSGKSTIVCAICLGLAGKPKILGRALKVSQNHKKSVHVNNPKVCY</sequence>
<dbReference type="GO" id="GO:0016887">
    <property type="term" value="F:ATP hydrolysis activity"/>
    <property type="evidence" value="ECO:0007669"/>
    <property type="project" value="InterPro"/>
</dbReference>
<dbReference type="Gene3D" id="3.40.50.300">
    <property type="entry name" value="P-loop containing nucleotide triphosphate hydrolases"/>
    <property type="match status" value="1"/>
</dbReference>
<reference evidence="5 6" key="1">
    <citation type="journal article" date="2016" name="Genome Biol. Evol.">
        <title>Gene Family Evolution Reflects Adaptation to Soil Environmental Stressors in the Genome of the Collembolan Orchesella cincta.</title>
        <authorList>
            <person name="Faddeeva-Vakhrusheva A."/>
            <person name="Derks M.F."/>
            <person name="Anvar S.Y."/>
            <person name="Agamennone V."/>
            <person name="Suring W."/>
            <person name="Smit S."/>
            <person name="van Straalen N.M."/>
            <person name="Roelofs D."/>
        </authorList>
    </citation>
    <scope>NUCLEOTIDE SEQUENCE [LARGE SCALE GENOMIC DNA]</scope>
    <source>
        <tissue evidence="5">Mixed pool</tissue>
    </source>
</reference>
<comment type="caution">
    <text evidence="5">The sequence shown here is derived from an EMBL/GenBank/DDBJ whole genome shotgun (WGS) entry which is preliminary data.</text>
</comment>
<organism evidence="5 6">
    <name type="scientific">Orchesella cincta</name>
    <name type="common">Springtail</name>
    <name type="synonym">Podura cincta</name>
    <dbReference type="NCBI Taxonomy" id="48709"/>
    <lineage>
        <taxon>Eukaryota</taxon>
        <taxon>Metazoa</taxon>
        <taxon>Ecdysozoa</taxon>
        <taxon>Arthropoda</taxon>
        <taxon>Hexapoda</taxon>
        <taxon>Collembola</taxon>
        <taxon>Entomobryomorpha</taxon>
        <taxon>Entomobryoidea</taxon>
        <taxon>Orchesellidae</taxon>
        <taxon>Orchesellinae</taxon>
        <taxon>Orchesella</taxon>
    </lineage>
</organism>
<dbReference type="GO" id="GO:0003697">
    <property type="term" value="F:single-stranded DNA binding"/>
    <property type="evidence" value="ECO:0007669"/>
    <property type="project" value="TreeGrafter"/>
</dbReference>
<dbReference type="GO" id="GO:0000724">
    <property type="term" value="P:double-strand break repair via homologous recombination"/>
    <property type="evidence" value="ECO:0007669"/>
    <property type="project" value="TreeGrafter"/>
</dbReference>
<accession>A0A1D2MZ02</accession>
<evidence type="ECO:0000313" key="6">
    <source>
        <dbReference type="Proteomes" id="UP000094527"/>
    </source>
</evidence>
<feature type="domain" description="Rad50/SbcC-type AAA" evidence="4">
    <location>
        <begin position="28"/>
        <end position="93"/>
    </location>
</feature>
<dbReference type="GO" id="GO:0030915">
    <property type="term" value="C:Smc5-Smc6 complex"/>
    <property type="evidence" value="ECO:0007669"/>
    <property type="project" value="TreeGrafter"/>
</dbReference>
<evidence type="ECO:0000259" key="4">
    <source>
        <dbReference type="Pfam" id="PF13476"/>
    </source>
</evidence>
<comment type="similarity">
    <text evidence="1">Belongs to the SMC family. SMC5 subfamily.</text>
</comment>